<dbReference type="OrthoDB" id="9766983at2"/>
<dbReference type="EMBL" id="NVQC01000023">
    <property type="protein sequence ID" value="PTL35499.1"/>
    <property type="molecule type" value="Genomic_DNA"/>
</dbReference>
<dbReference type="Gene3D" id="3.20.20.140">
    <property type="entry name" value="Metal-dependent hydrolases"/>
    <property type="match status" value="1"/>
</dbReference>
<dbReference type="GO" id="GO:0016811">
    <property type="term" value="F:hydrolase activity, acting on carbon-nitrogen (but not peptide) bonds, in linear amides"/>
    <property type="evidence" value="ECO:0007669"/>
    <property type="project" value="InterPro"/>
</dbReference>
<dbReference type="Gene3D" id="2.30.40.10">
    <property type="entry name" value="Urease, subunit C, domain 1"/>
    <property type="match status" value="1"/>
</dbReference>
<dbReference type="InterPro" id="IPR050378">
    <property type="entry name" value="Metallo-dep_Hydrolases_sf"/>
</dbReference>
<dbReference type="CDD" id="cd01297">
    <property type="entry name" value="D-aminoacylase"/>
    <property type="match status" value="1"/>
</dbReference>
<comment type="caution">
    <text evidence="2">The sequence shown here is derived from an EMBL/GenBank/DDBJ whole genome shotgun (WGS) entry which is preliminary data.</text>
</comment>
<evidence type="ECO:0000259" key="1">
    <source>
        <dbReference type="Pfam" id="PF07969"/>
    </source>
</evidence>
<gene>
    <name evidence="2" type="ORF">CLG94_09525</name>
</gene>
<dbReference type="InterPro" id="IPR032466">
    <property type="entry name" value="Metal_Hydrolase"/>
</dbReference>
<dbReference type="InterPro" id="IPR023100">
    <property type="entry name" value="D-aminoacylase_insert_dom_sf"/>
</dbReference>
<dbReference type="AlphaFoldDB" id="A0A2T4TWL8"/>
<proteinExistence type="predicted"/>
<protein>
    <submittedName>
        <fullName evidence="2">Amidohydrolase</fullName>
    </submittedName>
</protein>
<dbReference type="Proteomes" id="UP000241436">
    <property type="component" value="Unassembled WGS sequence"/>
</dbReference>
<dbReference type="SUPFAM" id="SSF51556">
    <property type="entry name" value="Metallo-dependent hydrolases"/>
    <property type="match status" value="1"/>
</dbReference>
<organism evidence="2 3">
    <name type="scientific">Candidatus Methylomirabilis limnetica</name>
    <dbReference type="NCBI Taxonomy" id="2033718"/>
    <lineage>
        <taxon>Bacteria</taxon>
        <taxon>Candidatus Methylomirabilota</taxon>
        <taxon>Candidatus Methylomirabilia</taxon>
        <taxon>Candidatus Methylomirabilales</taxon>
        <taxon>Candidatus Methylomirabilaceae</taxon>
        <taxon>Candidatus Methylomirabilis</taxon>
    </lineage>
</organism>
<dbReference type="PANTHER" id="PTHR11647:SF1">
    <property type="entry name" value="COLLAPSIN RESPONSE MEDIATOR PROTEIN"/>
    <property type="match status" value="1"/>
</dbReference>
<reference evidence="3" key="2">
    <citation type="journal article" date="2018" name="Environ. Microbiol.">
        <title>Bloom of a denitrifying methanotroph, 'Candidatus Methylomirabilis limnetica', in a deep stratified lake.</title>
        <authorList>
            <person name="Graf J.S."/>
            <person name="Mayr M.J."/>
            <person name="Marchant H.K."/>
            <person name="Tienken D."/>
            <person name="Hach P.F."/>
            <person name="Brand A."/>
            <person name="Schubert C.J."/>
            <person name="Kuypers M.M."/>
            <person name="Milucka J."/>
        </authorList>
    </citation>
    <scope>NUCLEOTIDE SEQUENCE [LARGE SCALE GENOMIC DNA]</scope>
    <source>
        <strain evidence="3">Zug</strain>
    </source>
</reference>
<evidence type="ECO:0000313" key="2">
    <source>
        <dbReference type="EMBL" id="PTL35499.1"/>
    </source>
</evidence>
<dbReference type="InterPro" id="IPR011059">
    <property type="entry name" value="Metal-dep_hydrolase_composite"/>
</dbReference>
<dbReference type="Pfam" id="PF07969">
    <property type="entry name" value="Amidohydro_3"/>
    <property type="match status" value="1"/>
</dbReference>
<accession>A0A2T4TWL8</accession>
<name>A0A2T4TWL8_9BACT</name>
<evidence type="ECO:0000313" key="3">
    <source>
        <dbReference type="Proteomes" id="UP000241436"/>
    </source>
</evidence>
<dbReference type="PANTHER" id="PTHR11647">
    <property type="entry name" value="HYDRANTOINASE/DIHYDROPYRIMIDINASE FAMILY MEMBER"/>
    <property type="match status" value="1"/>
</dbReference>
<keyword evidence="3" id="KW-1185">Reference proteome</keyword>
<dbReference type="RefSeq" id="WP_107562996.1">
    <property type="nucleotide sequence ID" value="NZ_NVQC01000023.1"/>
</dbReference>
<dbReference type="Gene3D" id="3.30.1490.130">
    <property type="entry name" value="D-aminoacylase. Domain 3"/>
    <property type="match status" value="1"/>
</dbReference>
<reference evidence="2 3" key="1">
    <citation type="submission" date="2017-09" db="EMBL/GenBank/DDBJ databases">
        <title>Bloom of a denitrifying methanotroph, Candidatus Methylomirabilis limnetica, in a deep stratified lake.</title>
        <authorList>
            <person name="Graf J.S."/>
            <person name="Marchant H.K."/>
            <person name="Tienken D."/>
            <person name="Hach P.F."/>
            <person name="Brand A."/>
            <person name="Schubert C.J."/>
            <person name="Kuypers M.M."/>
            <person name="Milucka J."/>
        </authorList>
    </citation>
    <scope>NUCLEOTIDE SEQUENCE [LARGE SCALE GENOMIC DNA]</scope>
    <source>
        <strain evidence="2 3">Zug</strain>
    </source>
</reference>
<dbReference type="InterPro" id="IPR013108">
    <property type="entry name" value="Amidohydro_3"/>
</dbReference>
<sequence length="526" mass="57485">MYDLIIRDANLIDGTGASARRADLAVVGDRIAEIGHIAPSLGHRVIEAAGLTLSPGFVDIHSHSDYHLLLQPTADSAVRQGVTLEIGGNCGYAAAPIWGPWLEERTATYRNLYGLDHAWQAVADYFARLEATGISENFGLLIGHNTLRGSAMGGANRPPSSQELEAMIEGARQGMAEGALGLSTGLVYAPACFSRPDELAMIAAAVREAGGILTCHMRSEGDGLIEAIDEIIGVAEKAEIPLQISHLKTSGERNWPKLHEALRRIEEARARGLDVSCDRYPYTASNTGLQAVLPDWALEGGQRDRTERLGNPAARARITQELTTHYPPDYWSRLMISEVTREENRRYEGLRVAEAAKLAETQPVHFVLDLLLAEQMQVDAIFFTMCEENLEAILAQPYAMIGSDSGCRGHEGPLSHGRPHPRTFGTFPRVLGHFVRERRLLDLPTAIRKMTWDPCRKLGILDRGHLQPGCAADLVLFDSATVSDRATYEAPLQYPTGIHHVFVNGVPVVESGEHTGARPGRVVRRA</sequence>
<keyword evidence="2" id="KW-0378">Hydrolase</keyword>
<feature type="domain" description="Amidohydrolase 3" evidence="1">
    <location>
        <begin position="44"/>
        <end position="509"/>
    </location>
</feature>
<dbReference type="SUPFAM" id="SSF51338">
    <property type="entry name" value="Composite domain of metallo-dependent hydrolases"/>
    <property type="match status" value="1"/>
</dbReference>